<dbReference type="PANTHER" id="PTHR43080">
    <property type="entry name" value="CBS DOMAIN-CONTAINING PROTEIN CBSX3, MITOCHONDRIAL"/>
    <property type="match status" value="1"/>
</dbReference>
<dbReference type="Pfam" id="PF00571">
    <property type="entry name" value="CBS"/>
    <property type="match status" value="2"/>
</dbReference>
<dbReference type="Gene3D" id="3.10.580.10">
    <property type="entry name" value="CBS-domain"/>
    <property type="match status" value="1"/>
</dbReference>
<reference evidence="4" key="1">
    <citation type="submission" date="2022-06" db="EMBL/GenBank/DDBJ databases">
        <title>Draft genome sequence of Streptomyces sp. RB6PN25 isolated from peat swamp forest in Thailand.</title>
        <authorList>
            <person name="Duangmal K."/>
            <person name="Klaysubun C."/>
        </authorList>
    </citation>
    <scope>NUCLEOTIDE SEQUENCE</scope>
    <source>
        <strain evidence="4">RB6PN25</strain>
    </source>
</reference>
<proteinExistence type="predicted"/>
<dbReference type="EMBL" id="JANFNG010000011">
    <property type="protein sequence ID" value="MCQ4082057.1"/>
    <property type="molecule type" value="Genomic_DNA"/>
</dbReference>
<dbReference type="PROSITE" id="PS51371">
    <property type="entry name" value="CBS"/>
    <property type="match status" value="2"/>
</dbReference>
<feature type="domain" description="CBS" evidence="3">
    <location>
        <begin position="33"/>
        <end position="93"/>
    </location>
</feature>
<dbReference type="PANTHER" id="PTHR43080:SF2">
    <property type="entry name" value="CBS DOMAIN-CONTAINING PROTEIN"/>
    <property type="match status" value="1"/>
</dbReference>
<evidence type="ECO:0000313" key="4">
    <source>
        <dbReference type="EMBL" id="MCQ4082057.1"/>
    </source>
</evidence>
<comment type="caution">
    <text evidence="4">The sequence shown here is derived from an EMBL/GenBank/DDBJ whole genome shotgun (WGS) entry which is preliminary data.</text>
</comment>
<evidence type="ECO:0000313" key="5">
    <source>
        <dbReference type="Proteomes" id="UP001057702"/>
    </source>
</evidence>
<accession>A0ABT1PZV5</accession>
<evidence type="ECO:0000256" key="1">
    <source>
        <dbReference type="ARBA" id="ARBA00023122"/>
    </source>
</evidence>
<dbReference type="InterPro" id="IPR046342">
    <property type="entry name" value="CBS_dom_sf"/>
</dbReference>
<protein>
    <submittedName>
        <fullName evidence="4">CBS domain-containing protein</fullName>
    </submittedName>
</protein>
<evidence type="ECO:0000259" key="3">
    <source>
        <dbReference type="PROSITE" id="PS51371"/>
    </source>
</evidence>
<dbReference type="SMART" id="SM00116">
    <property type="entry name" value="CBS"/>
    <property type="match status" value="2"/>
</dbReference>
<name>A0ABT1PZV5_9ACTN</name>
<gene>
    <name evidence="4" type="ORF">NGB36_15940</name>
</gene>
<dbReference type="InterPro" id="IPR000644">
    <property type="entry name" value="CBS_dom"/>
</dbReference>
<dbReference type="RefSeq" id="WP_255920965.1">
    <property type="nucleotide sequence ID" value="NZ_JANFNG010000011.1"/>
</dbReference>
<organism evidence="4 5">
    <name type="scientific">Streptomyces humicola</name>
    <dbReference type="NCBI Taxonomy" id="2953240"/>
    <lineage>
        <taxon>Bacteria</taxon>
        <taxon>Bacillati</taxon>
        <taxon>Actinomycetota</taxon>
        <taxon>Actinomycetes</taxon>
        <taxon>Kitasatosporales</taxon>
        <taxon>Streptomycetaceae</taxon>
        <taxon>Streptomyces</taxon>
    </lineage>
</organism>
<dbReference type="CDD" id="cd02205">
    <property type="entry name" value="CBS_pair_SF"/>
    <property type="match status" value="1"/>
</dbReference>
<dbReference type="Proteomes" id="UP001057702">
    <property type="component" value="Unassembled WGS sequence"/>
</dbReference>
<keyword evidence="5" id="KW-1185">Reference proteome</keyword>
<evidence type="ECO:0000256" key="2">
    <source>
        <dbReference type="PROSITE-ProRule" id="PRU00703"/>
    </source>
</evidence>
<sequence length="169" mass="18288">MATTANPRRVRVPYAHRPEALAGLTAKDLIGTVNPFGPAGANITQEATLWEAVIRLLTHHTRHLVVVDDQRHYRGLLSDRHLVATSPVDEKALQRRYVKEVTGLDRPMLMPGTRITTIAQLLTTHDVDALPVIGEHGTVVGVVTRAALVQALADHGPVGPSTNGFPVAR</sequence>
<keyword evidence="1 2" id="KW-0129">CBS domain</keyword>
<dbReference type="SUPFAM" id="SSF54631">
    <property type="entry name" value="CBS-domain pair"/>
    <property type="match status" value="1"/>
</dbReference>
<dbReference type="InterPro" id="IPR051257">
    <property type="entry name" value="Diverse_CBS-Domain"/>
</dbReference>
<feature type="domain" description="CBS" evidence="3">
    <location>
        <begin position="101"/>
        <end position="158"/>
    </location>
</feature>